<sequence length="105" mass="10432">MFQWQQLASIQGLHVTFTGASKDGLADALLYSPGSGTSTLYANTGDGFVAQRVVAFASLGGAMRTLALPVPVGVLAPLPTAEPEAGTPGGTATACTIQDAAAIPG</sequence>
<proteinExistence type="predicted"/>
<protein>
    <submittedName>
        <fullName evidence="1">Uncharacterized protein</fullName>
    </submittedName>
</protein>
<comment type="caution">
    <text evidence="1">The sequence shown here is derived from an EMBL/GenBank/DDBJ whole genome shotgun (WGS) entry which is preliminary data.</text>
</comment>
<keyword evidence="2" id="KW-1185">Reference proteome</keyword>
<evidence type="ECO:0000313" key="1">
    <source>
        <dbReference type="EMBL" id="RKH67558.1"/>
    </source>
</evidence>
<accession>A0A3A8QI28</accession>
<dbReference type="EMBL" id="RAWK01000070">
    <property type="protein sequence ID" value="RKH67558.1"/>
    <property type="molecule type" value="Genomic_DNA"/>
</dbReference>
<evidence type="ECO:0000313" key="2">
    <source>
        <dbReference type="Proteomes" id="UP000267003"/>
    </source>
</evidence>
<dbReference type="Proteomes" id="UP000267003">
    <property type="component" value="Unassembled WGS sequence"/>
</dbReference>
<dbReference type="AlphaFoldDB" id="A0A3A8QI28"/>
<organism evidence="1 2">
    <name type="scientific">Corallococcus aberystwythensis</name>
    <dbReference type="NCBI Taxonomy" id="2316722"/>
    <lineage>
        <taxon>Bacteria</taxon>
        <taxon>Pseudomonadati</taxon>
        <taxon>Myxococcota</taxon>
        <taxon>Myxococcia</taxon>
        <taxon>Myxococcales</taxon>
        <taxon>Cystobacterineae</taxon>
        <taxon>Myxococcaceae</taxon>
        <taxon>Corallococcus</taxon>
    </lineage>
</organism>
<gene>
    <name evidence="1" type="ORF">D7W81_13650</name>
</gene>
<reference evidence="2" key="1">
    <citation type="submission" date="2018-09" db="EMBL/GenBank/DDBJ databases">
        <authorList>
            <person name="Livingstone P.G."/>
            <person name="Whitworth D.E."/>
        </authorList>
    </citation>
    <scope>NUCLEOTIDE SEQUENCE [LARGE SCALE GENOMIC DNA]</scope>
    <source>
        <strain evidence="2">AB050A</strain>
    </source>
</reference>
<name>A0A3A8QI28_9BACT</name>